<evidence type="ECO:0000256" key="4">
    <source>
        <dbReference type="ARBA" id="ARBA00022692"/>
    </source>
</evidence>
<dbReference type="Pfam" id="PF00528">
    <property type="entry name" value="BPD_transp_1"/>
    <property type="match status" value="1"/>
</dbReference>
<keyword evidence="10" id="KW-1185">Reference proteome</keyword>
<keyword evidence="5 7" id="KW-1133">Transmembrane helix</keyword>
<sequence length="294" mass="33132">MSRAVRGREWSGFWFVAPFLLLYLAFLVVPLLLGVKMSFTNQSITGAGSDAWVGLDNYAELFGDPAVWRSLWNTLVFTLLSTPPLVAIGLGLALLTHRRLPAAWLFRLAFFAPYVLPVSVVVLIWMWLYQPGFGLINDTLTWLGLGEVGWLSDNDVLMVSVVITTVWWTVGFNYLLYLAGLQEIPRELYEAGALDGTTAWSRLRWLTLPLLRRTHVLVLVLQILASLKVFDQVYLLTGGTNPEVRSIVQYIYESGFTNFRVGYASAISYLFFALIVALAVLQFRILRARAERTS</sequence>
<evidence type="ECO:0000256" key="2">
    <source>
        <dbReference type="ARBA" id="ARBA00022448"/>
    </source>
</evidence>
<keyword evidence="9" id="KW-0762">Sugar transport</keyword>
<dbReference type="CDD" id="cd06261">
    <property type="entry name" value="TM_PBP2"/>
    <property type="match status" value="1"/>
</dbReference>
<dbReference type="InterPro" id="IPR035906">
    <property type="entry name" value="MetI-like_sf"/>
</dbReference>
<evidence type="ECO:0000256" key="1">
    <source>
        <dbReference type="ARBA" id="ARBA00004651"/>
    </source>
</evidence>
<feature type="domain" description="ABC transmembrane type-1" evidence="8">
    <location>
        <begin position="71"/>
        <end position="282"/>
    </location>
</feature>
<evidence type="ECO:0000256" key="5">
    <source>
        <dbReference type="ARBA" id="ARBA00022989"/>
    </source>
</evidence>
<evidence type="ECO:0000259" key="8">
    <source>
        <dbReference type="PROSITE" id="PS50928"/>
    </source>
</evidence>
<dbReference type="AlphaFoldDB" id="A0A7W7CHA4"/>
<evidence type="ECO:0000313" key="9">
    <source>
        <dbReference type="EMBL" id="MBB4681191.1"/>
    </source>
</evidence>
<organism evidence="9 10">
    <name type="scientific">Crossiella cryophila</name>
    <dbReference type="NCBI Taxonomy" id="43355"/>
    <lineage>
        <taxon>Bacteria</taxon>
        <taxon>Bacillati</taxon>
        <taxon>Actinomycetota</taxon>
        <taxon>Actinomycetes</taxon>
        <taxon>Pseudonocardiales</taxon>
        <taxon>Pseudonocardiaceae</taxon>
        <taxon>Crossiella</taxon>
    </lineage>
</organism>
<dbReference type="GO" id="GO:0055085">
    <property type="term" value="P:transmembrane transport"/>
    <property type="evidence" value="ECO:0007669"/>
    <property type="project" value="InterPro"/>
</dbReference>
<gene>
    <name evidence="9" type="ORF">HNR67_007309</name>
</gene>
<dbReference type="PANTHER" id="PTHR30193">
    <property type="entry name" value="ABC TRANSPORTER PERMEASE PROTEIN"/>
    <property type="match status" value="1"/>
</dbReference>
<dbReference type="SUPFAM" id="SSF161098">
    <property type="entry name" value="MetI-like"/>
    <property type="match status" value="1"/>
</dbReference>
<dbReference type="PROSITE" id="PS50928">
    <property type="entry name" value="ABC_TM1"/>
    <property type="match status" value="1"/>
</dbReference>
<proteinExistence type="inferred from homology"/>
<dbReference type="RefSeq" id="WP_246492676.1">
    <property type="nucleotide sequence ID" value="NZ_BAAAUI010000045.1"/>
</dbReference>
<keyword evidence="4 7" id="KW-0812">Transmembrane</keyword>
<comment type="subcellular location">
    <subcellularLocation>
        <location evidence="1 7">Cell membrane</location>
        <topology evidence="1 7">Multi-pass membrane protein</topology>
    </subcellularLocation>
</comment>
<keyword evidence="3" id="KW-1003">Cell membrane</keyword>
<dbReference type="InterPro" id="IPR000515">
    <property type="entry name" value="MetI-like"/>
</dbReference>
<accession>A0A7W7CHA4</accession>
<feature type="transmembrane region" description="Helical" evidence="7">
    <location>
        <begin position="266"/>
        <end position="286"/>
    </location>
</feature>
<dbReference type="Gene3D" id="1.10.3720.10">
    <property type="entry name" value="MetI-like"/>
    <property type="match status" value="1"/>
</dbReference>
<evidence type="ECO:0000256" key="7">
    <source>
        <dbReference type="RuleBase" id="RU363032"/>
    </source>
</evidence>
<protein>
    <submittedName>
        <fullName evidence="9">Multiple sugar transport system permease protein</fullName>
    </submittedName>
</protein>
<feature type="transmembrane region" description="Helical" evidence="7">
    <location>
        <begin position="71"/>
        <end position="96"/>
    </location>
</feature>
<feature type="transmembrane region" description="Helical" evidence="7">
    <location>
        <begin position="12"/>
        <end position="33"/>
    </location>
</feature>
<feature type="transmembrane region" description="Helical" evidence="7">
    <location>
        <begin position="108"/>
        <end position="128"/>
    </location>
</feature>
<reference evidence="9 10" key="1">
    <citation type="submission" date="2020-08" db="EMBL/GenBank/DDBJ databases">
        <title>Sequencing the genomes of 1000 actinobacteria strains.</title>
        <authorList>
            <person name="Klenk H.-P."/>
        </authorList>
    </citation>
    <scope>NUCLEOTIDE SEQUENCE [LARGE SCALE GENOMIC DNA]</scope>
    <source>
        <strain evidence="9 10">DSM 44230</strain>
    </source>
</reference>
<evidence type="ECO:0000256" key="6">
    <source>
        <dbReference type="ARBA" id="ARBA00023136"/>
    </source>
</evidence>
<feature type="transmembrane region" description="Helical" evidence="7">
    <location>
        <begin position="156"/>
        <end position="179"/>
    </location>
</feature>
<evidence type="ECO:0000313" key="10">
    <source>
        <dbReference type="Proteomes" id="UP000533598"/>
    </source>
</evidence>
<keyword evidence="6 7" id="KW-0472">Membrane</keyword>
<comment type="caution">
    <text evidence="9">The sequence shown here is derived from an EMBL/GenBank/DDBJ whole genome shotgun (WGS) entry which is preliminary data.</text>
</comment>
<feature type="transmembrane region" description="Helical" evidence="7">
    <location>
        <begin position="210"/>
        <end position="230"/>
    </location>
</feature>
<dbReference type="InterPro" id="IPR051393">
    <property type="entry name" value="ABC_transporter_permease"/>
</dbReference>
<dbReference type="GO" id="GO:0005886">
    <property type="term" value="C:plasma membrane"/>
    <property type="evidence" value="ECO:0007669"/>
    <property type="project" value="UniProtKB-SubCell"/>
</dbReference>
<comment type="similarity">
    <text evidence="7">Belongs to the binding-protein-dependent transport system permease family.</text>
</comment>
<name>A0A7W7CHA4_9PSEU</name>
<dbReference type="Proteomes" id="UP000533598">
    <property type="component" value="Unassembled WGS sequence"/>
</dbReference>
<dbReference type="EMBL" id="JACHMH010000001">
    <property type="protein sequence ID" value="MBB4681191.1"/>
    <property type="molecule type" value="Genomic_DNA"/>
</dbReference>
<keyword evidence="2 7" id="KW-0813">Transport</keyword>
<dbReference type="PANTHER" id="PTHR30193:SF41">
    <property type="entry name" value="DIACETYLCHITOBIOSE UPTAKE SYSTEM PERMEASE PROTEIN NGCF"/>
    <property type="match status" value="1"/>
</dbReference>
<evidence type="ECO:0000256" key="3">
    <source>
        <dbReference type="ARBA" id="ARBA00022475"/>
    </source>
</evidence>